<feature type="compositionally biased region" description="Basic and acidic residues" evidence="1">
    <location>
        <begin position="59"/>
        <end position="71"/>
    </location>
</feature>
<feature type="region of interest" description="Disordered" evidence="1">
    <location>
        <begin position="59"/>
        <end position="83"/>
    </location>
</feature>
<keyword evidence="4" id="KW-1185">Reference proteome</keyword>
<name>W2TMI9_NECAM</name>
<protein>
    <recommendedName>
        <fullName evidence="2">Mos1 transposase HTH domain-containing protein</fullName>
    </recommendedName>
</protein>
<evidence type="ECO:0000313" key="3">
    <source>
        <dbReference type="EMBL" id="ETN82869.1"/>
    </source>
</evidence>
<reference evidence="4" key="1">
    <citation type="journal article" date="2014" name="Nat. Genet.">
        <title>Genome of the human hookworm Necator americanus.</title>
        <authorList>
            <person name="Tang Y.T."/>
            <person name="Gao X."/>
            <person name="Rosa B.A."/>
            <person name="Abubucker S."/>
            <person name="Hallsworth-Pepin K."/>
            <person name="Martin J."/>
            <person name="Tyagi R."/>
            <person name="Heizer E."/>
            <person name="Zhang X."/>
            <person name="Bhonagiri-Palsikar V."/>
            <person name="Minx P."/>
            <person name="Warren W.C."/>
            <person name="Wang Q."/>
            <person name="Zhan B."/>
            <person name="Hotez P.J."/>
            <person name="Sternberg P.W."/>
            <person name="Dougall A."/>
            <person name="Gaze S.T."/>
            <person name="Mulvenna J."/>
            <person name="Sotillo J."/>
            <person name="Ranganathan S."/>
            <person name="Rabelo E.M."/>
            <person name="Wilson R.K."/>
            <person name="Felgner P.L."/>
            <person name="Bethony J."/>
            <person name="Hawdon J.M."/>
            <person name="Gasser R.B."/>
            <person name="Loukas A."/>
            <person name="Mitreva M."/>
        </authorList>
    </citation>
    <scope>NUCLEOTIDE SEQUENCE [LARGE SCALE GENOMIC DNA]</scope>
</reference>
<dbReference type="Gene3D" id="1.10.10.1450">
    <property type="match status" value="1"/>
</dbReference>
<dbReference type="InterPro" id="IPR041426">
    <property type="entry name" value="Mos1_HTH"/>
</dbReference>
<dbReference type="OrthoDB" id="8028980at2759"/>
<proteinExistence type="predicted"/>
<dbReference type="Pfam" id="PF17906">
    <property type="entry name" value="HTH_48"/>
    <property type="match status" value="1"/>
</dbReference>
<dbReference type="Proteomes" id="UP000053676">
    <property type="component" value="Unassembled WGS sequence"/>
</dbReference>
<accession>W2TMI9</accession>
<gene>
    <name evidence="3" type="ORF">NECAME_07702</name>
</gene>
<evidence type="ECO:0000259" key="2">
    <source>
        <dbReference type="Pfam" id="PF17906"/>
    </source>
</evidence>
<evidence type="ECO:0000256" key="1">
    <source>
        <dbReference type="SAM" id="MobiDB-lite"/>
    </source>
</evidence>
<dbReference type="AlphaFoldDB" id="W2TMI9"/>
<dbReference type="KEGG" id="nai:NECAME_07702"/>
<feature type="domain" description="Mos1 transposase HTH" evidence="2">
    <location>
        <begin position="9"/>
        <end position="34"/>
    </location>
</feature>
<sequence length="83" mass="9578">MVDNQPTEEHFRHCMLFDFRSSVNATVATKKICIYVHGDVLKATWSTVQRLVKEIEKVGNTDSSGEKKRDNIPYYNKVPETMT</sequence>
<dbReference type="EMBL" id="KI658354">
    <property type="protein sequence ID" value="ETN82869.1"/>
    <property type="molecule type" value="Genomic_DNA"/>
</dbReference>
<organism evidence="3 4">
    <name type="scientific">Necator americanus</name>
    <name type="common">Human hookworm</name>
    <dbReference type="NCBI Taxonomy" id="51031"/>
    <lineage>
        <taxon>Eukaryota</taxon>
        <taxon>Metazoa</taxon>
        <taxon>Ecdysozoa</taxon>
        <taxon>Nematoda</taxon>
        <taxon>Chromadorea</taxon>
        <taxon>Rhabditida</taxon>
        <taxon>Rhabditina</taxon>
        <taxon>Rhabditomorpha</taxon>
        <taxon>Strongyloidea</taxon>
        <taxon>Ancylostomatidae</taxon>
        <taxon>Bunostominae</taxon>
        <taxon>Necator</taxon>
    </lineage>
</organism>
<evidence type="ECO:0000313" key="4">
    <source>
        <dbReference type="Proteomes" id="UP000053676"/>
    </source>
</evidence>